<dbReference type="GO" id="GO:0070284">
    <property type="term" value="F:phosphomethylpyrimidine synthase activity"/>
    <property type="evidence" value="ECO:0007669"/>
    <property type="project" value="UniProtKB-EC"/>
</dbReference>
<evidence type="ECO:0000256" key="7">
    <source>
        <dbReference type="ARBA" id="ARBA00023004"/>
    </source>
</evidence>
<dbReference type="SFLD" id="SFLDG01114">
    <property type="entry name" value="phosphomethylpyrimidine_syntha"/>
    <property type="match status" value="1"/>
</dbReference>
<dbReference type="FunFam" id="3.20.20.540:FF:000001">
    <property type="entry name" value="Phosphomethylpyrimidine synthase"/>
    <property type="match status" value="1"/>
</dbReference>
<evidence type="ECO:0000313" key="11">
    <source>
        <dbReference type="EMBL" id="HHF97912.1"/>
    </source>
</evidence>
<feature type="binding site" evidence="10">
    <location>
        <position position="269"/>
    </location>
    <ligand>
        <name>Zn(2+)</name>
        <dbReference type="ChEBI" id="CHEBI:29105"/>
    </ligand>
</feature>
<keyword evidence="9 10" id="KW-0456">Lyase</keyword>
<comment type="caution">
    <text evidence="11">The sequence shown here is derived from an EMBL/GenBank/DDBJ whole genome shotgun (WGS) entry which is preliminary data.</text>
</comment>
<dbReference type="Gene3D" id="3.20.20.540">
    <property type="entry name" value="Radical SAM ThiC family, central domain"/>
    <property type="match status" value="1"/>
</dbReference>
<feature type="binding site" evidence="10">
    <location>
        <position position="124"/>
    </location>
    <ligand>
        <name>substrate</name>
    </ligand>
</feature>
<comment type="similarity">
    <text evidence="10">Belongs to the ThiC family.</text>
</comment>
<feature type="binding site" evidence="10">
    <location>
        <position position="409"/>
    </location>
    <ligand>
        <name>[4Fe-4S] cluster</name>
        <dbReference type="ChEBI" id="CHEBI:49883"/>
        <note>4Fe-4S-S-AdoMet</note>
    </ligand>
</feature>
<protein>
    <recommendedName>
        <fullName evidence="10">Phosphomethylpyrimidine synthase</fullName>
        <ecNumber evidence="10">4.1.99.17</ecNumber>
    </recommendedName>
    <alternativeName>
        <fullName evidence="10">Hydroxymethylpyrimidine phosphate synthase</fullName>
        <shortName evidence="10">HMP-P synthase</shortName>
        <shortName evidence="10">HMP-phosphate synthase</shortName>
        <shortName evidence="10">HMPP synthase</shortName>
    </alternativeName>
    <alternativeName>
        <fullName evidence="10">Thiamine biosynthesis protein ThiC</fullName>
    </alternativeName>
</protein>
<keyword evidence="8 10" id="KW-0411">Iron-sulfur</keyword>
<reference evidence="11" key="1">
    <citation type="journal article" date="2020" name="mSystems">
        <title>Genome- and Community-Level Interaction Insights into Carbon Utilization and Element Cycling Functions of Hydrothermarchaeota in Hydrothermal Sediment.</title>
        <authorList>
            <person name="Zhou Z."/>
            <person name="Liu Y."/>
            <person name="Xu W."/>
            <person name="Pan J."/>
            <person name="Luo Z.H."/>
            <person name="Li M."/>
        </authorList>
    </citation>
    <scope>NUCLEOTIDE SEQUENCE [LARGE SCALE GENOMIC DNA]</scope>
    <source>
        <strain evidence="11">HyVt-92</strain>
    </source>
</reference>
<comment type="pathway">
    <text evidence="10">Cofactor biosynthesis; thiamine diphosphate biosynthesis.</text>
</comment>
<evidence type="ECO:0000256" key="8">
    <source>
        <dbReference type="ARBA" id="ARBA00023014"/>
    </source>
</evidence>
<dbReference type="EC" id="4.1.99.17" evidence="10"/>
<dbReference type="GO" id="GO:0009228">
    <property type="term" value="P:thiamine biosynthetic process"/>
    <property type="evidence" value="ECO:0007669"/>
    <property type="project" value="UniProtKB-UniRule"/>
</dbReference>
<keyword evidence="3 10" id="KW-0949">S-adenosyl-L-methionine</keyword>
<name>A0A7V5HZW3_UNCAE</name>
<comment type="catalytic activity">
    <reaction evidence="10">
        <text>5-amino-1-(5-phospho-beta-D-ribosyl)imidazole + S-adenosyl-L-methionine = 4-amino-2-methyl-5-(phosphooxymethyl)pyrimidine + CO + 5'-deoxyadenosine + formate + L-methionine + 3 H(+)</text>
        <dbReference type="Rhea" id="RHEA:24840"/>
        <dbReference type="ChEBI" id="CHEBI:15378"/>
        <dbReference type="ChEBI" id="CHEBI:15740"/>
        <dbReference type="ChEBI" id="CHEBI:17245"/>
        <dbReference type="ChEBI" id="CHEBI:17319"/>
        <dbReference type="ChEBI" id="CHEBI:57844"/>
        <dbReference type="ChEBI" id="CHEBI:58354"/>
        <dbReference type="ChEBI" id="CHEBI:59789"/>
        <dbReference type="ChEBI" id="CHEBI:137981"/>
        <dbReference type="EC" id="4.1.99.17"/>
    </reaction>
</comment>
<dbReference type="EMBL" id="DRTT01000007">
    <property type="protein sequence ID" value="HHF97912.1"/>
    <property type="molecule type" value="Genomic_DNA"/>
</dbReference>
<dbReference type="InterPro" id="IPR002817">
    <property type="entry name" value="ThiC/BzaA/B"/>
</dbReference>
<comment type="function">
    <text evidence="1 10">Catalyzes the synthesis of the hydroxymethylpyrimidine phosphate (HMP-P) moiety of thiamine from aminoimidazole ribotide (AIR) in a radical S-adenosyl-L-methionine (SAM)-dependent reaction.</text>
</comment>
<dbReference type="GO" id="GO:0009229">
    <property type="term" value="P:thiamine diphosphate biosynthetic process"/>
    <property type="evidence" value="ECO:0007669"/>
    <property type="project" value="UniProtKB-UniRule"/>
</dbReference>
<evidence type="ECO:0000256" key="3">
    <source>
        <dbReference type="ARBA" id="ARBA00022691"/>
    </source>
</evidence>
<feature type="binding site" evidence="10">
    <location>
        <position position="292"/>
    </location>
    <ligand>
        <name>substrate</name>
    </ligand>
</feature>
<dbReference type="GO" id="GO:0051539">
    <property type="term" value="F:4 iron, 4 sulfur cluster binding"/>
    <property type="evidence" value="ECO:0007669"/>
    <property type="project" value="UniProtKB-KW"/>
</dbReference>
<feature type="binding site" evidence="10">
    <location>
        <position position="66"/>
    </location>
    <ligand>
        <name>substrate</name>
    </ligand>
</feature>
<keyword evidence="7 10" id="KW-0408">Iron</keyword>
<accession>A0A7V5HZW3</accession>
<dbReference type="Pfam" id="PF01964">
    <property type="entry name" value="ThiC_Rad_SAM"/>
    <property type="match status" value="1"/>
</dbReference>
<comment type="cofactor">
    <cofactor evidence="10">
        <name>[4Fe-4S] cluster</name>
        <dbReference type="ChEBI" id="CHEBI:49883"/>
    </cofactor>
    <text evidence="10">Binds 1 [4Fe-4S] cluster per subunit. The cluster is coordinated with 3 cysteines and an exchangeable S-adenosyl-L-methionine.</text>
</comment>
<dbReference type="HAMAP" id="MF_00089">
    <property type="entry name" value="ThiC"/>
    <property type="match status" value="1"/>
</dbReference>
<evidence type="ECO:0000256" key="6">
    <source>
        <dbReference type="ARBA" id="ARBA00022977"/>
    </source>
</evidence>
<keyword evidence="5 10" id="KW-0862">Zinc</keyword>
<gene>
    <name evidence="10 11" type="primary">thiC</name>
    <name evidence="11" type="ORF">ENL39_00285</name>
</gene>
<feature type="binding site" evidence="10">
    <location>
        <position position="412"/>
    </location>
    <ligand>
        <name>[4Fe-4S] cluster</name>
        <dbReference type="ChEBI" id="CHEBI:49883"/>
        <note>4Fe-4S-S-AdoMet</note>
    </ligand>
</feature>
<organism evidence="11">
    <name type="scientific">Aerophobetes bacterium</name>
    <dbReference type="NCBI Taxonomy" id="2030807"/>
    <lineage>
        <taxon>Bacteria</taxon>
        <taxon>Candidatus Aerophobota</taxon>
    </lineage>
</organism>
<evidence type="ECO:0000256" key="9">
    <source>
        <dbReference type="ARBA" id="ARBA00023239"/>
    </source>
</evidence>
<feature type="binding site" evidence="10">
    <location>
        <begin position="226"/>
        <end position="229"/>
    </location>
    <ligand>
        <name>substrate</name>
    </ligand>
</feature>
<dbReference type="GO" id="GO:0008270">
    <property type="term" value="F:zinc ion binding"/>
    <property type="evidence" value="ECO:0007669"/>
    <property type="project" value="UniProtKB-UniRule"/>
</dbReference>
<dbReference type="InterPro" id="IPR037509">
    <property type="entry name" value="ThiC"/>
</dbReference>
<dbReference type="AlphaFoldDB" id="A0A7V5HZW3"/>
<evidence type="ECO:0000256" key="5">
    <source>
        <dbReference type="ARBA" id="ARBA00022833"/>
    </source>
</evidence>
<dbReference type="UniPathway" id="UPA00060"/>
<evidence type="ECO:0000256" key="4">
    <source>
        <dbReference type="ARBA" id="ARBA00022723"/>
    </source>
</evidence>
<feature type="binding site" evidence="10">
    <location>
        <begin position="185"/>
        <end position="187"/>
    </location>
    <ligand>
        <name>substrate</name>
    </ligand>
</feature>
<feature type="binding site" evidence="10">
    <location>
        <position position="265"/>
    </location>
    <ligand>
        <name>substrate</name>
    </ligand>
</feature>
<sequence>MTQLEHAKRGNVTPEMKKVCQEEKIKEDELLEKIAKGEVIIPKNKLRQNISVKGIGKGLRTKVNTNIGTSPDIVDLDYEIKKLKVAEKAGSDTVMDLSTGGDLDKIRQSIIKNTTLPLGTVPIYQAAVETIHEKGSIIHMSPEKIFEVIERQAKDGVDFMTVHCGVTQSTLERLRKEGRVGGIVSRGGAFLTCWMVANEKENPLYSEFERLLEIAKKYDVTLSLGDGLRPGCIADSTDRAQVQELIFLGELAQKALDAGVQVMIEGPGHIPFKEIETNIILEKKLCHNAPFYVLGPVVTDVAPGYDHITSAIGGAYAASVGADFLCYVTPGEHLRLPTLEDVKEGVITARIAAHIGDLSKGIGNAFYWDLEMAKNREKRNWEKQIELSIDPELAKEMRESATPKIRDVCTMCGEFCALKMVEKALRGEKPLIFA</sequence>
<dbReference type="Gene3D" id="6.10.250.620">
    <property type="match status" value="1"/>
</dbReference>
<dbReference type="InterPro" id="IPR038521">
    <property type="entry name" value="ThiC/Bza_core_dom"/>
</dbReference>
<dbReference type="NCBIfam" id="NF009895">
    <property type="entry name" value="PRK13352.1"/>
    <property type="match status" value="1"/>
</dbReference>
<feature type="binding site" evidence="10">
    <location>
        <position position="163"/>
    </location>
    <ligand>
        <name>substrate</name>
    </ligand>
</feature>
<feature type="binding site" evidence="10">
    <location>
        <position position="333"/>
    </location>
    <ligand>
        <name>Zn(2+)</name>
        <dbReference type="ChEBI" id="CHEBI:29105"/>
    </ligand>
</feature>
<keyword evidence="6 10" id="KW-0784">Thiamine biosynthesis</keyword>
<keyword evidence="2 10" id="KW-0004">4Fe-4S</keyword>
<evidence type="ECO:0000256" key="10">
    <source>
        <dbReference type="HAMAP-Rule" id="MF_00089"/>
    </source>
</evidence>
<dbReference type="NCBIfam" id="TIGR00190">
    <property type="entry name" value="thiC"/>
    <property type="match status" value="1"/>
</dbReference>
<proteinExistence type="inferred from homology"/>
<dbReference type="SFLD" id="SFLDS00113">
    <property type="entry name" value="Radical_SAM_Phosphomethylpyrim"/>
    <property type="match status" value="1"/>
</dbReference>
<dbReference type="PANTHER" id="PTHR30557">
    <property type="entry name" value="THIAMINE BIOSYNTHESIS PROTEIN THIC"/>
    <property type="match status" value="1"/>
</dbReference>
<dbReference type="SFLD" id="SFLDF00407">
    <property type="entry name" value="phosphomethylpyrimidine_syntha"/>
    <property type="match status" value="1"/>
</dbReference>
<dbReference type="Proteomes" id="UP000886070">
    <property type="component" value="Unassembled WGS sequence"/>
</dbReference>
<dbReference type="PANTHER" id="PTHR30557:SF1">
    <property type="entry name" value="PHOSPHOMETHYLPYRIMIDINE SYNTHASE, CHLOROPLASTIC"/>
    <property type="match status" value="1"/>
</dbReference>
<feature type="binding site" evidence="10">
    <location>
        <position position="416"/>
    </location>
    <ligand>
        <name>[4Fe-4S] cluster</name>
        <dbReference type="ChEBI" id="CHEBI:49883"/>
        <note>4Fe-4S-S-AdoMet</note>
    </ligand>
</feature>
<keyword evidence="4 10" id="KW-0479">Metal-binding</keyword>
<feature type="binding site" evidence="10">
    <location>
        <position position="95"/>
    </location>
    <ligand>
        <name>substrate</name>
    </ligand>
</feature>
<evidence type="ECO:0000256" key="1">
    <source>
        <dbReference type="ARBA" id="ARBA00003175"/>
    </source>
</evidence>
<evidence type="ECO:0000256" key="2">
    <source>
        <dbReference type="ARBA" id="ARBA00022485"/>
    </source>
</evidence>